<sequence length="137" mass="15342">MAIVANLTELTAIIVASFVSNNTLKASEIPALIVSTHNALLHIDAVPQTSSGREKPAVPVWESITDEYLVCLDDGKRLRTLKRYLKRKFSLSPDEYRKKWGLPEDYPMVAPGYAELRSRIAKRKTREASNAPESRTS</sequence>
<dbReference type="Pfam" id="PF05443">
    <property type="entry name" value="ROS_MUCR"/>
    <property type="match status" value="1"/>
</dbReference>
<dbReference type="GO" id="GO:0008270">
    <property type="term" value="F:zinc ion binding"/>
    <property type="evidence" value="ECO:0007669"/>
    <property type="project" value="InterPro"/>
</dbReference>
<proteinExistence type="inferred from homology"/>
<evidence type="ECO:0000313" key="2">
    <source>
        <dbReference type="EMBL" id="SDT45302.1"/>
    </source>
</evidence>
<dbReference type="EMBL" id="LT629750">
    <property type="protein sequence ID" value="SDT45302.1"/>
    <property type="molecule type" value="Genomic_DNA"/>
</dbReference>
<dbReference type="RefSeq" id="WP_100385869.1">
    <property type="nucleotide sequence ID" value="NZ_LT629750.1"/>
</dbReference>
<protein>
    <submittedName>
        <fullName evidence="2">Transcriptional regulator, MucR family</fullName>
    </submittedName>
</protein>
<evidence type="ECO:0000256" key="1">
    <source>
        <dbReference type="ARBA" id="ARBA00007031"/>
    </source>
</evidence>
<dbReference type="GO" id="GO:0006355">
    <property type="term" value="P:regulation of DNA-templated transcription"/>
    <property type="evidence" value="ECO:0007669"/>
    <property type="project" value="InterPro"/>
</dbReference>
<reference evidence="3" key="1">
    <citation type="submission" date="2016-10" db="EMBL/GenBank/DDBJ databases">
        <authorList>
            <person name="Varghese N."/>
            <person name="Submissions S."/>
        </authorList>
    </citation>
    <scope>NUCLEOTIDE SEQUENCE [LARGE SCALE GENOMIC DNA]</scope>
    <source>
        <strain evidence="3">GAS369</strain>
    </source>
</reference>
<gene>
    <name evidence="2" type="ORF">SAMN05444158_6161</name>
</gene>
<dbReference type="GO" id="GO:0003677">
    <property type="term" value="F:DNA binding"/>
    <property type="evidence" value="ECO:0007669"/>
    <property type="project" value="InterPro"/>
</dbReference>
<dbReference type="InterPro" id="IPR008807">
    <property type="entry name" value="ROS_MUCR"/>
</dbReference>
<dbReference type="Proteomes" id="UP000243904">
    <property type="component" value="Chromosome I"/>
</dbReference>
<dbReference type="AlphaFoldDB" id="A0A1H2AHR5"/>
<name>A0A1H2AHR5_9BRAD</name>
<dbReference type="InterPro" id="IPR041920">
    <property type="entry name" value="ROS/MUCR_sf"/>
</dbReference>
<dbReference type="Gene3D" id="1.10.10.1550">
    <property type="entry name" value="ROS/MUCR transcriptional regulator protein"/>
    <property type="match status" value="1"/>
</dbReference>
<organism evidence="2 3">
    <name type="scientific">Bradyrhizobium canariense</name>
    <dbReference type="NCBI Taxonomy" id="255045"/>
    <lineage>
        <taxon>Bacteria</taxon>
        <taxon>Pseudomonadati</taxon>
        <taxon>Pseudomonadota</taxon>
        <taxon>Alphaproteobacteria</taxon>
        <taxon>Hyphomicrobiales</taxon>
        <taxon>Nitrobacteraceae</taxon>
        <taxon>Bradyrhizobium</taxon>
    </lineage>
</organism>
<keyword evidence="3" id="KW-1185">Reference proteome</keyword>
<comment type="similarity">
    <text evidence="1">Belongs to the ros/MucR family.</text>
</comment>
<evidence type="ECO:0000313" key="3">
    <source>
        <dbReference type="Proteomes" id="UP000243904"/>
    </source>
</evidence>
<accession>A0A1H2AHR5</accession>